<reference evidence="8 9" key="1">
    <citation type="submission" date="2018-06" db="EMBL/GenBank/DDBJ databases">
        <authorList>
            <consortium name="Pathogen Informatics"/>
            <person name="Doyle S."/>
        </authorList>
    </citation>
    <scope>NUCLEOTIDE SEQUENCE [LARGE SCALE GENOMIC DNA]</scope>
    <source>
        <strain evidence="8 9">NCTC13043</strain>
    </source>
</reference>
<keyword evidence="3 7" id="KW-1133">Transmembrane helix</keyword>
<comment type="subcellular location">
    <subcellularLocation>
        <location evidence="7">Cell membrane</location>
        <topology evidence="7">Single-pass membrane protein</topology>
    </subcellularLocation>
</comment>
<evidence type="ECO:0000256" key="6">
    <source>
        <dbReference type="ARBA" id="ARBA00023316"/>
    </source>
</evidence>
<keyword evidence="2 7" id="KW-0812">Transmembrane</keyword>
<dbReference type="GO" id="GO:0005886">
    <property type="term" value="C:plasma membrane"/>
    <property type="evidence" value="ECO:0007669"/>
    <property type="project" value="UniProtKB-SubCell"/>
</dbReference>
<comment type="function">
    <text evidence="7">Functions as a peptidoglycan terminase that cleaves nascent peptidoglycan strands endolytically to terminate their elongation.</text>
</comment>
<proteinExistence type="inferred from homology"/>
<dbReference type="GO" id="GO:0009252">
    <property type="term" value="P:peptidoglycan biosynthetic process"/>
    <property type="evidence" value="ECO:0007669"/>
    <property type="project" value="UniProtKB-UniRule"/>
</dbReference>
<evidence type="ECO:0000256" key="2">
    <source>
        <dbReference type="ARBA" id="ARBA00022692"/>
    </source>
</evidence>
<sequence>MFTFAHIIIIDISMTKSKHNKNNRKKIKIVSGIIVICALAICFFCFSSMSNNGKTRYVFIDHNDNIDSVYYKLEKVSTKHSFWTFKLLANLFSYKNHIRPGKYTIDNSGALMTFRNFRNGKQASISLTIRSVRTLGDLATDVSGKLMFSRKELMDSLTSETTCKKYGYTPKNIIAMFIPNTYDFYWNTSVSDFLEKMYKENKKFWDFDRTKKAESDGLNKEEVMTLASIVDEETSNEGEMPKIAGMYINRLRKNMPLQADPTVKFALGKFEAHRIYHKWLSYDSPYNTYKYKGLPPGPIRIPSVAAIEAVLNYVHHNYLYMCAKEDFSGTHNFAETYEEHSVNAAKYAKALTEHGIE</sequence>
<dbReference type="CDD" id="cd08010">
    <property type="entry name" value="MltG_like"/>
    <property type="match status" value="1"/>
</dbReference>
<feature type="transmembrane region" description="Helical" evidence="7">
    <location>
        <begin position="29"/>
        <end position="49"/>
    </location>
</feature>
<keyword evidence="1 7" id="KW-1003">Cell membrane</keyword>
<comment type="catalytic activity">
    <reaction evidence="7">
        <text>a peptidoglycan chain = a peptidoglycan chain with N-acetyl-1,6-anhydromuramyl-[peptide] at the reducing end + a peptidoglycan chain with N-acetylglucosamine at the non-reducing end.</text>
        <dbReference type="EC" id="4.2.2.29"/>
    </reaction>
</comment>
<dbReference type="Proteomes" id="UP000254235">
    <property type="component" value="Unassembled WGS sequence"/>
</dbReference>
<evidence type="ECO:0000256" key="1">
    <source>
        <dbReference type="ARBA" id="ARBA00022475"/>
    </source>
</evidence>
<comment type="similarity">
    <text evidence="7">Belongs to the transglycosylase MltG family.</text>
</comment>
<evidence type="ECO:0000256" key="7">
    <source>
        <dbReference type="HAMAP-Rule" id="MF_02065"/>
    </source>
</evidence>
<dbReference type="InterPro" id="IPR003770">
    <property type="entry name" value="MLTG-like"/>
</dbReference>
<feature type="site" description="Important for catalytic activity" evidence="7">
    <location>
        <position position="233"/>
    </location>
</feature>
<protein>
    <recommendedName>
        <fullName evidence="7">Endolytic murein transglycosylase</fullName>
        <ecNumber evidence="7">4.2.2.29</ecNumber>
    </recommendedName>
    <alternativeName>
        <fullName evidence="7">Peptidoglycan lytic transglycosylase</fullName>
    </alternativeName>
    <alternativeName>
        <fullName evidence="7">Peptidoglycan polymerization terminase</fullName>
    </alternativeName>
</protein>
<accession>A0A379F1K1</accession>
<dbReference type="Pfam" id="PF02618">
    <property type="entry name" value="YceG"/>
    <property type="match status" value="1"/>
</dbReference>
<evidence type="ECO:0000313" key="9">
    <source>
        <dbReference type="Proteomes" id="UP000254235"/>
    </source>
</evidence>
<dbReference type="EMBL" id="UGTP01000001">
    <property type="protein sequence ID" value="SUC12536.1"/>
    <property type="molecule type" value="Genomic_DNA"/>
</dbReference>
<dbReference type="Gene3D" id="3.30.160.60">
    <property type="entry name" value="Classic Zinc Finger"/>
    <property type="match status" value="1"/>
</dbReference>
<dbReference type="EC" id="4.2.2.29" evidence="7"/>
<evidence type="ECO:0000256" key="3">
    <source>
        <dbReference type="ARBA" id="ARBA00022989"/>
    </source>
</evidence>
<dbReference type="AlphaFoldDB" id="A0A379F1K1"/>
<organism evidence="8 9">
    <name type="scientific">Prevotella pallens</name>
    <dbReference type="NCBI Taxonomy" id="60133"/>
    <lineage>
        <taxon>Bacteria</taxon>
        <taxon>Pseudomonadati</taxon>
        <taxon>Bacteroidota</taxon>
        <taxon>Bacteroidia</taxon>
        <taxon>Bacteroidales</taxon>
        <taxon>Prevotellaceae</taxon>
        <taxon>Prevotella</taxon>
    </lineage>
</organism>
<dbReference type="PANTHER" id="PTHR30518:SF2">
    <property type="entry name" value="ENDOLYTIC MUREIN TRANSGLYCOSYLASE"/>
    <property type="match status" value="1"/>
</dbReference>
<evidence type="ECO:0000256" key="4">
    <source>
        <dbReference type="ARBA" id="ARBA00023136"/>
    </source>
</evidence>
<evidence type="ECO:0000313" key="8">
    <source>
        <dbReference type="EMBL" id="SUC12536.1"/>
    </source>
</evidence>
<name>A0A379F1K1_9BACT</name>
<keyword evidence="5 7" id="KW-0456">Lyase</keyword>
<gene>
    <name evidence="8" type="primary">yceG</name>
    <name evidence="7" type="synonym">mltG</name>
    <name evidence="8" type="ORF">NCTC13043_01143</name>
</gene>
<keyword evidence="6 7" id="KW-0961">Cell wall biogenesis/degradation</keyword>
<dbReference type="NCBIfam" id="TIGR00247">
    <property type="entry name" value="endolytic transglycosylase MltG"/>
    <property type="match status" value="1"/>
</dbReference>
<dbReference type="PANTHER" id="PTHR30518">
    <property type="entry name" value="ENDOLYTIC MUREIN TRANSGLYCOSYLASE"/>
    <property type="match status" value="1"/>
</dbReference>
<dbReference type="HAMAP" id="MF_02065">
    <property type="entry name" value="MltG"/>
    <property type="match status" value="1"/>
</dbReference>
<dbReference type="GO" id="GO:0008932">
    <property type="term" value="F:lytic endotransglycosylase activity"/>
    <property type="evidence" value="ECO:0007669"/>
    <property type="project" value="UniProtKB-UniRule"/>
</dbReference>
<evidence type="ECO:0000256" key="5">
    <source>
        <dbReference type="ARBA" id="ARBA00023239"/>
    </source>
</evidence>
<keyword evidence="4 7" id="KW-0472">Membrane</keyword>
<dbReference type="GO" id="GO:0071555">
    <property type="term" value="P:cell wall organization"/>
    <property type="evidence" value="ECO:0007669"/>
    <property type="project" value="UniProtKB-KW"/>
</dbReference>